<comment type="caution">
    <text evidence="1">The sequence shown here is derived from an EMBL/GenBank/DDBJ whole genome shotgun (WGS) entry which is preliminary data.</text>
</comment>
<name>A0A846S015_9MICO</name>
<gene>
    <name evidence="1" type="ORF">BKA07_001463</name>
</gene>
<dbReference type="Proteomes" id="UP000576792">
    <property type="component" value="Unassembled WGS sequence"/>
</dbReference>
<evidence type="ECO:0000313" key="1">
    <source>
        <dbReference type="EMBL" id="NJC56428.1"/>
    </source>
</evidence>
<reference evidence="1 2" key="1">
    <citation type="submission" date="2020-03" db="EMBL/GenBank/DDBJ databases">
        <title>Sequencing the genomes of 1000 actinobacteria strains.</title>
        <authorList>
            <person name="Klenk H.-P."/>
        </authorList>
    </citation>
    <scope>NUCLEOTIDE SEQUENCE [LARGE SCALE GENOMIC DNA]</scope>
    <source>
        <strain evidence="1 2">DSM 18964</strain>
    </source>
</reference>
<proteinExistence type="predicted"/>
<dbReference type="AlphaFoldDB" id="A0A846S015"/>
<organism evidence="1 2">
    <name type="scientific">Brevibacterium marinum</name>
    <dbReference type="NCBI Taxonomy" id="418643"/>
    <lineage>
        <taxon>Bacteria</taxon>
        <taxon>Bacillati</taxon>
        <taxon>Actinomycetota</taxon>
        <taxon>Actinomycetes</taxon>
        <taxon>Micrococcales</taxon>
        <taxon>Brevibacteriaceae</taxon>
        <taxon>Brevibacterium</taxon>
    </lineage>
</organism>
<accession>A0A846S015</accession>
<keyword evidence="2" id="KW-1185">Reference proteome</keyword>
<evidence type="ECO:0000313" key="2">
    <source>
        <dbReference type="Proteomes" id="UP000576792"/>
    </source>
</evidence>
<sequence length="34" mass="3732">MAGARGSVGWSGDICYKTAEERTQVFSPEDCKHD</sequence>
<dbReference type="EMBL" id="JAATJN010000001">
    <property type="protein sequence ID" value="NJC56428.1"/>
    <property type="molecule type" value="Genomic_DNA"/>
</dbReference>
<protein>
    <submittedName>
        <fullName evidence="1">Uncharacterized protein</fullName>
    </submittedName>
</protein>